<protein>
    <submittedName>
        <fullName evidence="1">Uncharacterized protein</fullName>
    </submittedName>
</protein>
<evidence type="ECO:0000313" key="2">
    <source>
        <dbReference type="Proteomes" id="UP001157502"/>
    </source>
</evidence>
<proteinExistence type="predicted"/>
<organism evidence="1 2">
    <name type="scientific">Dallia pectoralis</name>
    <name type="common">Alaska blackfish</name>
    <dbReference type="NCBI Taxonomy" id="75939"/>
    <lineage>
        <taxon>Eukaryota</taxon>
        <taxon>Metazoa</taxon>
        <taxon>Chordata</taxon>
        <taxon>Craniata</taxon>
        <taxon>Vertebrata</taxon>
        <taxon>Euteleostomi</taxon>
        <taxon>Actinopterygii</taxon>
        <taxon>Neopterygii</taxon>
        <taxon>Teleostei</taxon>
        <taxon>Protacanthopterygii</taxon>
        <taxon>Esociformes</taxon>
        <taxon>Umbridae</taxon>
        <taxon>Dallia</taxon>
    </lineage>
</organism>
<dbReference type="EMBL" id="CM055747">
    <property type="protein sequence ID" value="KAJ7996505.1"/>
    <property type="molecule type" value="Genomic_DNA"/>
</dbReference>
<keyword evidence="2" id="KW-1185">Reference proteome</keyword>
<gene>
    <name evidence="1" type="ORF">DPEC_G00237750</name>
</gene>
<name>A0ACC2FYU4_DALPE</name>
<accession>A0ACC2FYU4</accession>
<sequence length="103" mass="11597">MVAATAGVLASRVDWLGRRCRWRAAGDLLQWGRQPAEGVGHSLDGGAGLGRLIWPHCQWWLRAAALLRVSRNRLMVSAISEWRLATARTQCRYSRCRCLVFCC</sequence>
<dbReference type="Proteomes" id="UP001157502">
    <property type="component" value="Chromosome 20"/>
</dbReference>
<comment type="caution">
    <text evidence="1">The sequence shown here is derived from an EMBL/GenBank/DDBJ whole genome shotgun (WGS) entry which is preliminary data.</text>
</comment>
<reference evidence="1" key="1">
    <citation type="submission" date="2021-05" db="EMBL/GenBank/DDBJ databases">
        <authorList>
            <person name="Pan Q."/>
            <person name="Jouanno E."/>
            <person name="Zahm M."/>
            <person name="Klopp C."/>
            <person name="Cabau C."/>
            <person name="Louis A."/>
            <person name="Berthelot C."/>
            <person name="Parey E."/>
            <person name="Roest Crollius H."/>
            <person name="Montfort J."/>
            <person name="Robinson-Rechavi M."/>
            <person name="Bouchez O."/>
            <person name="Lampietro C."/>
            <person name="Lopez Roques C."/>
            <person name="Donnadieu C."/>
            <person name="Postlethwait J."/>
            <person name="Bobe J."/>
            <person name="Dillon D."/>
            <person name="Chandos A."/>
            <person name="von Hippel F."/>
            <person name="Guiguen Y."/>
        </authorList>
    </citation>
    <scope>NUCLEOTIDE SEQUENCE</scope>
    <source>
        <strain evidence="1">YG-Jan2019</strain>
    </source>
</reference>
<evidence type="ECO:0000313" key="1">
    <source>
        <dbReference type="EMBL" id="KAJ7996505.1"/>
    </source>
</evidence>